<evidence type="ECO:0000313" key="2">
    <source>
        <dbReference type="EMBL" id="APG02638.1"/>
    </source>
</evidence>
<name>A0A1L3ENJ0_9GAMM</name>
<dbReference type="AlphaFoldDB" id="A0A1L3ENJ0"/>
<protein>
    <submittedName>
        <fullName evidence="2">Alpha/beta hydrolase</fullName>
    </submittedName>
</protein>
<evidence type="ECO:0000313" key="3">
    <source>
        <dbReference type="Proteomes" id="UP000182987"/>
    </source>
</evidence>
<organism evidence="2 3">
    <name type="scientific">Luteibacter rhizovicinus DSM 16549</name>
    <dbReference type="NCBI Taxonomy" id="1440763"/>
    <lineage>
        <taxon>Bacteria</taxon>
        <taxon>Pseudomonadati</taxon>
        <taxon>Pseudomonadota</taxon>
        <taxon>Gammaproteobacteria</taxon>
        <taxon>Lysobacterales</taxon>
        <taxon>Rhodanobacteraceae</taxon>
        <taxon>Luteibacter</taxon>
    </lineage>
</organism>
<evidence type="ECO:0000259" key="1">
    <source>
        <dbReference type="Pfam" id="PF00561"/>
    </source>
</evidence>
<sequence>MKPPRRFGVRTVATLLGIRFAYRFGSRLAPTRTVAHAARVFQTPLPSSRQRAAHAQTTMSARKDQVNVAGESIVTYVWGDPSTQPYVLLAHGWSSMGLRWESWAPQLLAQGWAAVSFDQPGHGQSGGTLCTLPDFARTVAAVGRHYGDAEGVIAHSLGGAAVTLALGDGWNAKRVVLIAPAADPMAATRRFARFVRLADHLREPLHRVLAARTGVTIEALHVERHAPQRTQPALIIHDVSDRDVPVEEGELYARLWPGAVLWKTRRLGHRRIVDDEGVMTTAIAFLGGADVS</sequence>
<reference evidence="3" key="1">
    <citation type="submission" date="2016-09" db="EMBL/GenBank/DDBJ databases">
        <authorList>
            <person name="Lysoe E."/>
        </authorList>
    </citation>
    <scope>NUCLEOTIDE SEQUENCE [LARGE SCALE GENOMIC DNA]</scope>
    <source>
        <strain evidence="3">LJ96T</strain>
    </source>
</reference>
<dbReference type="InterPro" id="IPR029058">
    <property type="entry name" value="AB_hydrolase_fold"/>
</dbReference>
<accession>A0A1L3ENJ0</accession>
<dbReference type="Gene3D" id="3.40.50.1820">
    <property type="entry name" value="alpha/beta hydrolase"/>
    <property type="match status" value="1"/>
</dbReference>
<dbReference type="PANTHER" id="PTHR11614">
    <property type="entry name" value="PHOSPHOLIPASE-RELATED"/>
    <property type="match status" value="1"/>
</dbReference>
<feature type="domain" description="AB hydrolase-1" evidence="1">
    <location>
        <begin position="86"/>
        <end position="196"/>
    </location>
</feature>
<keyword evidence="3" id="KW-1185">Reference proteome</keyword>
<dbReference type="RefSeq" id="WP_046968913.1">
    <property type="nucleotide sequence ID" value="NZ_CP017480.1"/>
</dbReference>
<dbReference type="KEGG" id="lrz:BJI69_01090"/>
<dbReference type="EMBL" id="CP017480">
    <property type="protein sequence ID" value="APG02638.1"/>
    <property type="molecule type" value="Genomic_DNA"/>
</dbReference>
<dbReference type="InterPro" id="IPR000073">
    <property type="entry name" value="AB_hydrolase_1"/>
</dbReference>
<dbReference type="Proteomes" id="UP000182987">
    <property type="component" value="Chromosome"/>
</dbReference>
<dbReference type="OrthoDB" id="9785847at2"/>
<keyword evidence="2" id="KW-0378">Hydrolase</keyword>
<proteinExistence type="predicted"/>
<dbReference type="InterPro" id="IPR051044">
    <property type="entry name" value="MAG_DAG_Lipase"/>
</dbReference>
<gene>
    <name evidence="2" type="ORF">BJI69_01090</name>
</gene>
<dbReference type="Pfam" id="PF00561">
    <property type="entry name" value="Abhydrolase_1"/>
    <property type="match status" value="1"/>
</dbReference>
<dbReference type="STRING" id="1440763.BJI69_01090"/>
<dbReference type="GO" id="GO:0016787">
    <property type="term" value="F:hydrolase activity"/>
    <property type="evidence" value="ECO:0007669"/>
    <property type="project" value="UniProtKB-KW"/>
</dbReference>
<dbReference type="SUPFAM" id="SSF53474">
    <property type="entry name" value="alpha/beta-Hydrolases"/>
    <property type="match status" value="1"/>
</dbReference>